<protein>
    <submittedName>
        <fullName evidence="1">Uncharacterized protein</fullName>
    </submittedName>
</protein>
<dbReference type="EMBL" id="FXAW01000009">
    <property type="protein sequence ID" value="SMG50688.1"/>
    <property type="molecule type" value="Genomic_DNA"/>
</dbReference>
<reference evidence="2" key="1">
    <citation type="submission" date="2017-04" db="EMBL/GenBank/DDBJ databases">
        <authorList>
            <person name="Varghese N."/>
            <person name="Submissions S."/>
        </authorList>
    </citation>
    <scope>NUCLEOTIDE SEQUENCE [LARGE SCALE GENOMIC DNA]</scope>
    <source>
        <strain evidence="2">DSM 4125</strain>
    </source>
</reference>
<dbReference type="OrthoDB" id="9785180at2"/>
<keyword evidence="2" id="KW-1185">Reference proteome</keyword>
<gene>
    <name evidence="1" type="ORF">SAMN05661096_03715</name>
</gene>
<sequence>MRNKHITIALFIFSSCFLSCDYINLKNFSSEEEAIEEVQIPVAKVGSSMLYQKDLTGIVAKDINPKDSANLVNRYVNSWIKKQLLISEASEKINFDQASIERKVLDYRYALMVHEYKKYYVGNNLDTVVTNQEILEYYQNNKDNFELKQNIIRGYFITVTKDAPKINQLKKLINSNKPEDFKELKSYCFRFAETYFLEDSVWINFDEAIRNTPFVGVTNKVDFLKSNKFVEDSNEENLYFLRIKEYKISDQISPLEFVRNDIKQIILNKRKVAIANHLEEEVFEKAKSANKYEIYNQ</sequence>
<dbReference type="Proteomes" id="UP000193804">
    <property type="component" value="Unassembled WGS sequence"/>
</dbReference>
<dbReference type="RefSeq" id="WP_085518842.1">
    <property type="nucleotide sequence ID" value="NZ_FXAW01000009.1"/>
</dbReference>
<organism evidence="1 2">
    <name type="scientific">Marivirga sericea</name>
    <dbReference type="NCBI Taxonomy" id="1028"/>
    <lineage>
        <taxon>Bacteria</taxon>
        <taxon>Pseudomonadati</taxon>
        <taxon>Bacteroidota</taxon>
        <taxon>Cytophagia</taxon>
        <taxon>Cytophagales</taxon>
        <taxon>Marivirgaceae</taxon>
        <taxon>Marivirga</taxon>
    </lineage>
</organism>
<evidence type="ECO:0000313" key="2">
    <source>
        <dbReference type="Proteomes" id="UP000193804"/>
    </source>
</evidence>
<proteinExistence type="predicted"/>
<name>A0A1X7LA19_9BACT</name>
<evidence type="ECO:0000313" key="1">
    <source>
        <dbReference type="EMBL" id="SMG50688.1"/>
    </source>
</evidence>
<dbReference type="PROSITE" id="PS51257">
    <property type="entry name" value="PROKAR_LIPOPROTEIN"/>
    <property type="match status" value="1"/>
</dbReference>
<dbReference type="STRING" id="1028.SAMN05661096_03715"/>
<accession>A0A1X7LA19</accession>
<dbReference type="AlphaFoldDB" id="A0A1X7LA19"/>